<dbReference type="Proteomes" id="UP001165586">
    <property type="component" value="Unassembled WGS sequence"/>
</dbReference>
<reference evidence="1" key="1">
    <citation type="submission" date="2022-08" db="EMBL/GenBank/DDBJ databases">
        <authorList>
            <person name="Deng Y."/>
            <person name="Han X.-F."/>
            <person name="Zhang Y.-Q."/>
        </authorList>
    </citation>
    <scope>NUCLEOTIDE SEQUENCE</scope>
    <source>
        <strain evidence="1">CPCC 203386</strain>
    </source>
</reference>
<evidence type="ECO:0008006" key="3">
    <source>
        <dbReference type="Google" id="ProtNLM"/>
    </source>
</evidence>
<evidence type="ECO:0000313" key="1">
    <source>
        <dbReference type="EMBL" id="MCS5736764.1"/>
    </source>
</evidence>
<gene>
    <name evidence="1" type="ORF">N1032_23820</name>
</gene>
<sequence length="287" mass="31848">MAIFRLRGAGTKGIVTDMPSFDTPPDTWTDGLNVRFEAGRVQKIGGWYPTTYAKMPNEIPFAMTRIPLVPGVVYGTEKHLWRANGEVHQNCNKIDSSGNPIEYHADMQHPWSYTNLSNVLVFNNTVDTPQYLDPTNTTTGGFKFQDLPGWGIPSKAAPTKTVPWHAERIVAYKTFLVALGIREDAAILKQRVRWSDSAEPNTAPKNWYEDDENSAGGFNDLTNSMGSIQDGLPLRDSMIIYTDSDTYAMDHVGGSGVFNFRKIFTDSGILAPGCVTEFEGQHFVIST</sequence>
<dbReference type="RefSeq" id="WP_259542873.1">
    <property type="nucleotide sequence ID" value="NZ_JANLCJ010000165.1"/>
</dbReference>
<evidence type="ECO:0000313" key="2">
    <source>
        <dbReference type="Proteomes" id="UP001165586"/>
    </source>
</evidence>
<keyword evidence="2" id="KW-1185">Reference proteome</keyword>
<comment type="caution">
    <text evidence="1">The sequence shown here is derived from an EMBL/GenBank/DDBJ whole genome shotgun (WGS) entry which is preliminary data.</text>
</comment>
<organism evidence="1 2">
    <name type="scientific">Herbiconiux daphne</name>
    <dbReference type="NCBI Taxonomy" id="2970914"/>
    <lineage>
        <taxon>Bacteria</taxon>
        <taxon>Bacillati</taxon>
        <taxon>Actinomycetota</taxon>
        <taxon>Actinomycetes</taxon>
        <taxon>Micrococcales</taxon>
        <taxon>Microbacteriaceae</taxon>
        <taxon>Herbiconiux</taxon>
    </lineage>
</organism>
<dbReference type="EMBL" id="JANLCJ010000165">
    <property type="protein sequence ID" value="MCS5736764.1"/>
    <property type="molecule type" value="Genomic_DNA"/>
</dbReference>
<accession>A0ABT2HA53</accession>
<name>A0ABT2HA53_9MICO</name>
<protein>
    <recommendedName>
        <fullName evidence="3">Virion structural protein</fullName>
    </recommendedName>
</protein>
<feature type="non-terminal residue" evidence="1">
    <location>
        <position position="287"/>
    </location>
</feature>
<proteinExistence type="predicted"/>